<evidence type="ECO:0000256" key="3">
    <source>
        <dbReference type="ARBA" id="ARBA00022679"/>
    </source>
</evidence>
<dbReference type="AlphaFoldDB" id="A0AAU9PWR8"/>
<sequence>MNTNNIKKYAPKARIAFYEAVEDRAHNLGIYADHIEDPVITGDVMQVGEKTFPASQKQQRDSLVKLVEQQGFEAVVDHTASTWFNRLCAIRFMELKEYLDHGYRVLSHPSQANGFEILGHAADVADELGLIRSEVLEMSLAGDKEEELYRQLLLGQCHALHDAMDFLFNKVDSVSELLLPDGLTRTDSILRSLVDDVPEEDWEQVEIIGWLYQFYISEKKDEVIGKVVKSEDIPAATQLFTPNWIVQYLVQNSVGRQWLQTYPDSSIKAEMPYYIEPAEQTDEVNAQLAEITPDSLEPEAIKVLDPACGSGHILVEAYNTLKAIYDERGYRSREIPQLILENNLFGLDIDDRAAQLAGFALMMMAREDDRRIFTRGVKLNVLSLQESTHLDIPQLWRDLDLNGDQKVGQSQDLFAEQEAELDVEDAQFKLLQQIKQWFLQAKTLGSLIDVPAEYQEQLKALKDKLLELQESGNTAQKPAAELLLPFVQQAWLLSQRYDSVVANPPYMGSKYQTAEVKKYLKANFKGYEKDLFSAFMIRNLQIAKDGGQLGFMTPFVWMFISSYEQLRTKLVNEDIISTLVQLEYSGFDGATVPICTFTLTKGHIKNYTGSYIRLSDFRGAARQGPKTLEAIENRDCGWIYDVKPDNFKLIPGSPISYWISNNLREVFTSFDNLSSAGEARVGLQTNDNERFLRYWHEVPCSKLDLNVNCLQLNSVKKWFPYQKGGSYRKWYGNHDYVVNWENDGEEVTALAKSIYGSPSRTVRSKNYYFREGLTWSTISSGDFSVRHNPKGFIFDIKGSVYFPDSMIDAKTYLGVLNSKVVSELMRVMSPTLDFTTGVIEKMPIVKGSDIEIESNVNELIKISKLDWDMYERSWDFCKNTLVMYKQDTIKASLELIDDKVNHHVEEFIKLEENINSELISYWNLDGVITSDVIKERVSLTANPDFRYASELDRNVRLTKFKSDSLVELVSYSIGCMMGRYSLDREGLVYAHGGNEGFTDLVNQGAYKTFAADDDGIIPLTDMEWFPDDATYRFRDFVRTVWGEEHLQQNLDFVAESLCLHAIKPKRGESSLDTIRRYMSVQFYKDHLKTYKKRPIYWLFSSGKQKAFECLVYLHRYNESTLSRMRTEYVTPLLGKYEARLGQLDQQLESASTSEKTKLKKEITALEKKQAELRTFDDKLKHFADMRISLDLDDGVKVNYGKFGDLLADVKAIHGKVVK</sequence>
<dbReference type="PANTHER" id="PTHR33841:SF1">
    <property type="entry name" value="DNA METHYLTRANSFERASE A"/>
    <property type="match status" value="1"/>
</dbReference>
<dbReference type="InterPro" id="IPR029063">
    <property type="entry name" value="SAM-dependent_MTases_sf"/>
</dbReference>
<dbReference type="SUPFAM" id="SSF53335">
    <property type="entry name" value="S-adenosyl-L-methionine-dependent methyltransferases"/>
    <property type="match status" value="1"/>
</dbReference>
<dbReference type="NCBIfam" id="NF033452">
    <property type="entry name" value="BREX_1_MTaseX"/>
    <property type="match status" value="1"/>
</dbReference>
<feature type="domain" description="Type II methyltransferase M.TaqI-like" evidence="6">
    <location>
        <begin position="342"/>
        <end position="584"/>
    </location>
</feature>
<dbReference type="GO" id="GO:0032259">
    <property type="term" value="P:methylation"/>
    <property type="evidence" value="ECO:0007669"/>
    <property type="project" value="UniProtKB-KW"/>
</dbReference>
<evidence type="ECO:0000313" key="7">
    <source>
        <dbReference type="EMBL" id="CAH1520426.1"/>
    </source>
</evidence>
<dbReference type="Gene3D" id="3.40.50.150">
    <property type="entry name" value="Vaccinia Virus protein VP39"/>
    <property type="match status" value="1"/>
</dbReference>
<reference evidence="7" key="1">
    <citation type="submission" date="2022-01" db="EMBL/GenBank/DDBJ databases">
        <authorList>
            <person name="Lagorce A."/>
        </authorList>
    </citation>
    <scope>NUCLEOTIDE SEQUENCE</scope>
    <source>
        <strain evidence="7">Th15_F1_D04</strain>
    </source>
</reference>
<dbReference type="PANTHER" id="PTHR33841">
    <property type="entry name" value="DNA METHYLTRANSFERASE YEEA-RELATED"/>
    <property type="match status" value="1"/>
</dbReference>
<dbReference type="GO" id="GO:0003676">
    <property type="term" value="F:nucleic acid binding"/>
    <property type="evidence" value="ECO:0007669"/>
    <property type="project" value="InterPro"/>
</dbReference>
<evidence type="ECO:0000256" key="1">
    <source>
        <dbReference type="ARBA" id="ARBA00011900"/>
    </source>
</evidence>
<keyword evidence="2 7" id="KW-0489">Methyltransferase</keyword>
<dbReference type="GO" id="GO:0009007">
    <property type="term" value="F:site-specific DNA-methyltransferase (adenine-specific) activity"/>
    <property type="evidence" value="ECO:0007669"/>
    <property type="project" value="UniProtKB-EC"/>
</dbReference>
<dbReference type="RefSeq" id="WP_409929675.1">
    <property type="nucleotide sequence ID" value="NZ_CAKMTQ010000001.1"/>
</dbReference>
<dbReference type="EMBL" id="CAKMTQ010000001">
    <property type="protein sequence ID" value="CAH1520426.1"/>
    <property type="molecule type" value="Genomic_DNA"/>
</dbReference>
<dbReference type="GO" id="GO:0006304">
    <property type="term" value="P:DNA modification"/>
    <property type="evidence" value="ECO:0007669"/>
    <property type="project" value="InterPro"/>
</dbReference>
<dbReference type="InterPro" id="IPR047939">
    <property type="entry name" value="BREX_1_PglX"/>
</dbReference>
<gene>
    <name evidence="7" type="ORF">THF1D04_10138</name>
</gene>
<dbReference type="EC" id="2.1.1.72" evidence="1"/>
<evidence type="ECO:0000256" key="4">
    <source>
        <dbReference type="ARBA" id="ARBA00022691"/>
    </source>
</evidence>
<dbReference type="PROSITE" id="PS00092">
    <property type="entry name" value="N6_MTASE"/>
    <property type="match status" value="1"/>
</dbReference>
<comment type="caution">
    <text evidence="7">The sequence shown here is derived from an EMBL/GenBank/DDBJ whole genome shotgun (WGS) entry which is preliminary data.</text>
</comment>
<evidence type="ECO:0000256" key="5">
    <source>
        <dbReference type="ARBA" id="ARBA00047942"/>
    </source>
</evidence>
<dbReference type="PRINTS" id="PR00507">
    <property type="entry name" value="N12N6MTFRASE"/>
</dbReference>
<comment type="catalytic activity">
    <reaction evidence="5">
        <text>a 2'-deoxyadenosine in DNA + S-adenosyl-L-methionine = an N(6)-methyl-2'-deoxyadenosine in DNA + S-adenosyl-L-homocysteine + H(+)</text>
        <dbReference type="Rhea" id="RHEA:15197"/>
        <dbReference type="Rhea" id="RHEA-COMP:12418"/>
        <dbReference type="Rhea" id="RHEA-COMP:12419"/>
        <dbReference type="ChEBI" id="CHEBI:15378"/>
        <dbReference type="ChEBI" id="CHEBI:57856"/>
        <dbReference type="ChEBI" id="CHEBI:59789"/>
        <dbReference type="ChEBI" id="CHEBI:90615"/>
        <dbReference type="ChEBI" id="CHEBI:90616"/>
        <dbReference type="EC" id="2.1.1.72"/>
    </reaction>
</comment>
<organism evidence="7 8">
    <name type="scientific">Vibrio owensii</name>
    <dbReference type="NCBI Taxonomy" id="696485"/>
    <lineage>
        <taxon>Bacteria</taxon>
        <taxon>Pseudomonadati</taxon>
        <taxon>Pseudomonadota</taxon>
        <taxon>Gammaproteobacteria</taxon>
        <taxon>Vibrionales</taxon>
        <taxon>Vibrionaceae</taxon>
        <taxon>Vibrio</taxon>
    </lineage>
</organism>
<proteinExistence type="predicted"/>
<accession>A0AAU9PWR8</accession>
<dbReference type="Pfam" id="PF07669">
    <property type="entry name" value="Eco57I"/>
    <property type="match status" value="1"/>
</dbReference>
<dbReference type="InterPro" id="IPR050953">
    <property type="entry name" value="N4_N6_ade-DNA_methylase"/>
</dbReference>
<keyword evidence="4" id="KW-0949">S-adenosyl-L-methionine</keyword>
<dbReference type="InterPro" id="IPR011639">
    <property type="entry name" value="MethylTrfase_TaqI-like_dom"/>
</dbReference>
<evidence type="ECO:0000259" key="6">
    <source>
        <dbReference type="Pfam" id="PF07669"/>
    </source>
</evidence>
<protein>
    <recommendedName>
        <fullName evidence="1">site-specific DNA-methyltransferase (adenine-specific)</fullName>
        <ecNumber evidence="1">2.1.1.72</ecNumber>
    </recommendedName>
</protein>
<dbReference type="Proteomes" id="UP001295420">
    <property type="component" value="Unassembled WGS sequence"/>
</dbReference>
<evidence type="ECO:0000256" key="2">
    <source>
        <dbReference type="ARBA" id="ARBA00022603"/>
    </source>
</evidence>
<evidence type="ECO:0000313" key="8">
    <source>
        <dbReference type="Proteomes" id="UP001295420"/>
    </source>
</evidence>
<dbReference type="InterPro" id="IPR002052">
    <property type="entry name" value="DNA_methylase_N6_adenine_CS"/>
</dbReference>
<keyword evidence="3" id="KW-0808">Transferase</keyword>
<name>A0AAU9PWR8_9VIBR</name>